<name>A0AC34G6N0_9BILA</name>
<dbReference type="Proteomes" id="UP000887579">
    <property type="component" value="Unplaced"/>
</dbReference>
<dbReference type="WBParaSite" id="ES5_v2.g25295.t1">
    <property type="protein sequence ID" value="ES5_v2.g25295.t1"/>
    <property type="gene ID" value="ES5_v2.g25295"/>
</dbReference>
<sequence>MNIIHSFFGNEVKVIYIKCLYYFYCQLSWLGIFDTKIVEAIRLITTFFKVEISRIPDRTTIGRWCNEFSLLVDVQLDKFFKNASNLTLHSDETTLSSNKLQAYVFCKIENGIRKYFVAGIEHVPDKSALRSLKSLIACLKRTIKPLENLDDDTVLQLLTERLGKIKNVVSDRASTQKKFNFELWKKIESLIPGSPKLNQIFCHHHIMASLWDVFIKSCLNEERVKFDSPSLKFSTLHTAIQFISSTYGGRSNAPAKAKEWNAWCAKKGYKYATFPSKLGSRWNVGFAICASSLYNRKRLLEFLKDTGYINEPSHAALVTVLECPAFIALLKMGAWIDQVINGPWWLEQVAEDPALFENDEIFPMVTVRSPKQVEFRKAVLEDRSVPFLELIPQFCQDLVVYLKKQLNSILDDAAINDEENREILASASVSNKVAEQVFGMATDQRHLSSSKSIGRIAANVAGRKNQTIEFIQNLSPLEFEDLRVKFKAAKSRHRQQKLEEKKLLKEEIAQHHKNIHEKQKKKKKKVETQVNYDKFVGQSFTEKWENHEYEGIIAKKEGDGYEVYYSEENQYDIYTSEEL</sequence>
<proteinExistence type="predicted"/>
<reference evidence="2" key="1">
    <citation type="submission" date="2022-11" db="UniProtKB">
        <authorList>
            <consortium name="WormBaseParasite"/>
        </authorList>
    </citation>
    <scope>IDENTIFICATION</scope>
</reference>
<accession>A0AC34G6N0</accession>
<evidence type="ECO:0000313" key="2">
    <source>
        <dbReference type="WBParaSite" id="ES5_v2.g25295.t1"/>
    </source>
</evidence>
<evidence type="ECO:0000313" key="1">
    <source>
        <dbReference type="Proteomes" id="UP000887579"/>
    </source>
</evidence>
<protein>
    <submittedName>
        <fullName evidence="2">Transposase</fullName>
    </submittedName>
</protein>
<organism evidence="1 2">
    <name type="scientific">Panagrolaimus sp. ES5</name>
    <dbReference type="NCBI Taxonomy" id="591445"/>
    <lineage>
        <taxon>Eukaryota</taxon>
        <taxon>Metazoa</taxon>
        <taxon>Ecdysozoa</taxon>
        <taxon>Nematoda</taxon>
        <taxon>Chromadorea</taxon>
        <taxon>Rhabditida</taxon>
        <taxon>Tylenchina</taxon>
        <taxon>Panagrolaimomorpha</taxon>
        <taxon>Panagrolaimoidea</taxon>
        <taxon>Panagrolaimidae</taxon>
        <taxon>Panagrolaimus</taxon>
    </lineage>
</organism>